<sequence length="459" mass="50376">MPTSSEKKKHVAVFAFPFGSHPLPLLNLVLKLAKAAPHVTFSFINTATSNQSLFSKPHIPLNVKPFTVSDGVPEGHVWGTHPFEKLDLFLQAGHENLQKGLDLAVQETHQRVTCVIADAFVTPSLIEAQNLNVPWIPLWLPLPFSLSAHFYTDLIRQKNANSEYERENRTLDFIPGYSEIQIKDLPETVLNSGEESTFSKALDSMGTVLPQAKAVVISSYEELDPPRFVKDMKAKLQSMLYVGFLTVSLPLSPLPPSATDGIGCLTWLDKQSAKSVAYISFGTAVTPPPHELVAVAEALEESGVPFIWSLKDPLKGFLPNGFLERTNMRGEVVPWAPQAQVLAHDAIGVFVTHCGFSSLTESIANGVPMICRPYFGDQVMAGRMLEDVWGIGVRIEGGVFTKDGLLKSLNLIFVQEEGKKIREKVQIVKKSVTDAAGPDGIAGRDFKNLVEIISEHLIC</sequence>
<dbReference type="EMBL" id="CM039438">
    <property type="protein sequence ID" value="KAI4299180.1"/>
    <property type="molecule type" value="Genomic_DNA"/>
</dbReference>
<comment type="caution">
    <text evidence="1">The sequence shown here is derived from an EMBL/GenBank/DDBJ whole genome shotgun (WGS) entry which is preliminary data.</text>
</comment>
<organism evidence="1 2">
    <name type="scientific">Bauhinia variegata</name>
    <name type="common">Purple orchid tree</name>
    <name type="synonym">Phanera variegata</name>
    <dbReference type="NCBI Taxonomy" id="167791"/>
    <lineage>
        <taxon>Eukaryota</taxon>
        <taxon>Viridiplantae</taxon>
        <taxon>Streptophyta</taxon>
        <taxon>Embryophyta</taxon>
        <taxon>Tracheophyta</taxon>
        <taxon>Spermatophyta</taxon>
        <taxon>Magnoliopsida</taxon>
        <taxon>eudicotyledons</taxon>
        <taxon>Gunneridae</taxon>
        <taxon>Pentapetalae</taxon>
        <taxon>rosids</taxon>
        <taxon>fabids</taxon>
        <taxon>Fabales</taxon>
        <taxon>Fabaceae</taxon>
        <taxon>Cercidoideae</taxon>
        <taxon>Cercideae</taxon>
        <taxon>Bauhiniinae</taxon>
        <taxon>Bauhinia</taxon>
    </lineage>
</organism>
<reference evidence="1 2" key="1">
    <citation type="journal article" date="2022" name="DNA Res.">
        <title>Chromosomal-level genome assembly of the orchid tree Bauhinia variegata (Leguminosae; Cercidoideae) supports the allotetraploid origin hypothesis of Bauhinia.</title>
        <authorList>
            <person name="Zhong Y."/>
            <person name="Chen Y."/>
            <person name="Zheng D."/>
            <person name="Pang J."/>
            <person name="Liu Y."/>
            <person name="Luo S."/>
            <person name="Meng S."/>
            <person name="Qian L."/>
            <person name="Wei D."/>
            <person name="Dai S."/>
            <person name="Zhou R."/>
        </authorList>
    </citation>
    <scope>NUCLEOTIDE SEQUENCE [LARGE SCALE GENOMIC DNA]</scope>
    <source>
        <strain evidence="1">BV-YZ2020</strain>
    </source>
</reference>
<protein>
    <submittedName>
        <fullName evidence="1">Uncharacterized protein</fullName>
    </submittedName>
</protein>
<keyword evidence="2" id="KW-1185">Reference proteome</keyword>
<gene>
    <name evidence="1" type="ORF">L6164_032662</name>
</gene>
<evidence type="ECO:0000313" key="1">
    <source>
        <dbReference type="EMBL" id="KAI4299180.1"/>
    </source>
</evidence>
<name>A0ACB9KQ20_BAUVA</name>
<evidence type="ECO:0000313" key="2">
    <source>
        <dbReference type="Proteomes" id="UP000828941"/>
    </source>
</evidence>
<dbReference type="Proteomes" id="UP000828941">
    <property type="component" value="Chromosome 13"/>
</dbReference>
<proteinExistence type="predicted"/>
<accession>A0ACB9KQ20</accession>